<name>A0A3N9UHH1_9BACI</name>
<feature type="transmembrane region" description="Helical" evidence="5">
    <location>
        <begin position="300"/>
        <end position="319"/>
    </location>
</feature>
<dbReference type="Proteomes" id="UP000274033">
    <property type="component" value="Unassembled WGS sequence"/>
</dbReference>
<comment type="subcellular location">
    <subcellularLocation>
        <location evidence="1">Membrane</location>
        <topology evidence="1">Multi-pass membrane protein</topology>
    </subcellularLocation>
</comment>
<evidence type="ECO:0000256" key="1">
    <source>
        <dbReference type="ARBA" id="ARBA00004141"/>
    </source>
</evidence>
<dbReference type="GO" id="GO:0016020">
    <property type="term" value="C:membrane"/>
    <property type="evidence" value="ECO:0007669"/>
    <property type="project" value="UniProtKB-SubCell"/>
</dbReference>
<dbReference type="InterPro" id="IPR007016">
    <property type="entry name" value="O-antigen_ligase-rel_domated"/>
</dbReference>
<evidence type="ECO:0000256" key="4">
    <source>
        <dbReference type="ARBA" id="ARBA00023136"/>
    </source>
</evidence>
<feature type="transmembrane region" description="Helical" evidence="5">
    <location>
        <begin position="258"/>
        <end position="291"/>
    </location>
</feature>
<proteinExistence type="predicted"/>
<keyword evidence="3 5" id="KW-1133">Transmembrane helix</keyword>
<organism evidence="7 8">
    <name type="scientific">Lysinibacillus composti</name>
    <dbReference type="NCBI Taxonomy" id="720633"/>
    <lineage>
        <taxon>Bacteria</taxon>
        <taxon>Bacillati</taxon>
        <taxon>Bacillota</taxon>
        <taxon>Bacilli</taxon>
        <taxon>Bacillales</taxon>
        <taxon>Bacillaceae</taxon>
        <taxon>Lysinibacillus</taxon>
    </lineage>
</organism>
<dbReference type="Pfam" id="PF04932">
    <property type="entry name" value="Wzy_C"/>
    <property type="match status" value="1"/>
</dbReference>
<evidence type="ECO:0000259" key="6">
    <source>
        <dbReference type="Pfam" id="PF04932"/>
    </source>
</evidence>
<keyword evidence="2 5" id="KW-0812">Transmembrane</keyword>
<keyword evidence="8" id="KW-1185">Reference proteome</keyword>
<feature type="transmembrane region" description="Helical" evidence="5">
    <location>
        <begin position="110"/>
        <end position="131"/>
    </location>
</feature>
<dbReference type="RefSeq" id="WP_124763317.1">
    <property type="nucleotide sequence ID" value="NZ_JAFBDY010000009.1"/>
</dbReference>
<feature type="transmembrane region" description="Helical" evidence="5">
    <location>
        <begin position="228"/>
        <end position="246"/>
    </location>
</feature>
<gene>
    <name evidence="7" type="ORF">EBB45_05090</name>
</gene>
<feature type="domain" description="O-antigen ligase-related" evidence="6">
    <location>
        <begin position="259"/>
        <end position="452"/>
    </location>
</feature>
<comment type="caution">
    <text evidence="7">The sequence shown here is derived from an EMBL/GenBank/DDBJ whole genome shotgun (WGS) entry which is preliminary data.</text>
</comment>
<feature type="transmembrane region" description="Helical" evidence="5">
    <location>
        <begin position="75"/>
        <end position="98"/>
    </location>
</feature>
<evidence type="ECO:0000256" key="2">
    <source>
        <dbReference type="ARBA" id="ARBA00022692"/>
    </source>
</evidence>
<dbReference type="GO" id="GO:0016874">
    <property type="term" value="F:ligase activity"/>
    <property type="evidence" value="ECO:0007669"/>
    <property type="project" value="UniProtKB-KW"/>
</dbReference>
<evidence type="ECO:0000313" key="7">
    <source>
        <dbReference type="EMBL" id="RQW75517.1"/>
    </source>
</evidence>
<sequence length="525" mass="58153">MTSFYGESRQVNKISDEKENQISRDNVDKWIFRLFLVLIGFMPLIVLAHATEFVSPIVSTMSNLTSGVKGDLFTYYKSLIILVVTIIAALLLLSKVLFMNGKVKKTKLNYFLGGFVIVLIISTIVSPNISIALNGLYNRSEGAIMWICYTALIFIAMNINYPKNAVNYVMYSLYPFIFINLFIIIMNFYGKDLLQFEWVQKLVSLFLTGGSQISEGSVLIGTLNQWNYMSGMFSIMTVMFLSYAVVDKNPIRRTINLIVALAAMAVMLMSISASGFVTVVFITVILIWLVIKSENKLKSLAVLVVFAIISGALIHVLSLKNAEVWDESLGFFISENPYETEQPLGASVTTEGLLDLLSNKAYASDNSFELPVLPTPQWGPGTGRIYIWQETLELVADRPLFGYGIDTLVYHFPHTQLEAQANMNEVTIVDKPHNLYVGILYGTGIIGFALFAALLLITLVATIKSIITFNCSSSLIVVLSVAWIAFLVQALFNDTAPGTAGLLFTIAGITLGLFYNEKEANEANV</sequence>
<feature type="transmembrane region" description="Helical" evidence="5">
    <location>
        <begin position="30"/>
        <end position="55"/>
    </location>
</feature>
<feature type="transmembrane region" description="Helical" evidence="5">
    <location>
        <begin position="168"/>
        <end position="190"/>
    </location>
</feature>
<keyword evidence="4 5" id="KW-0472">Membrane</keyword>
<feature type="transmembrane region" description="Helical" evidence="5">
    <location>
        <begin position="143"/>
        <end position="161"/>
    </location>
</feature>
<evidence type="ECO:0000313" key="8">
    <source>
        <dbReference type="Proteomes" id="UP000274033"/>
    </source>
</evidence>
<dbReference type="PANTHER" id="PTHR37422">
    <property type="entry name" value="TEICHURONIC ACID BIOSYNTHESIS PROTEIN TUAE"/>
    <property type="match status" value="1"/>
</dbReference>
<dbReference type="AlphaFoldDB" id="A0A3N9UHH1"/>
<accession>A0A3N9UHH1</accession>
<protein>
    <submittedName>
        <fullName evidence="7">O-antigen ligase domain-containing protein</fullName>
    </submittedName>
</protein>
<dbReference type="InterPro" id="IPR051533">
    <property type="entry name" value="WaaL-like"/>
</dbReference>
<feature type="transmembrane region" description="Helical" evidence="5">
    <location>
        <begin position="475"/>
        <end position="492"/>
    </location>
</feature>
<feature type="transmembrane region" description="Helical" evidence="5">
    <location>
        <begin position="439"/>
        <end position="463"/>
    </location>
</feature>
<dbReference type="EMBL" id="RRCT01000003">
    <property type="protein sequence ID" value="RQW75517.1"/>
    <property type="molecule type" value="Genomic_DNA"/>
</dbReference>
<reference evidence="7 8" key="1">
    <citation type="journal article" date="2013" name="J. Microbiol.">
        <title>Lysinibacillus chungkukjangi sp. nov., isolated from Chungkukjang, Korean fermented soybean food.</title>
        <authorList>
            <person name="Kim S.J."/>
            <person name="Jang Y.H."/>
            <person name="Hamada M."/>
            <person name="Ahn J.H."/>
            <person name="Weon H.Y."/>
            <person name="Suzuki K."/>
            <person name="Whang K.S."/>
            <person name="Kwon S.W."/>
        </authorList>
    </citation>
    <scope>NUCLEOTIDE SEQUENCE [LARGE SCALE GENOMIC DNA]</scope>
    <source>
        <strain evidence="7 8">MCCC 1A12701</strain>
    </source>
</reference>
<keyword evidence="7" id="KW-0436">Ligase</keyword>
<dbReference type="OrthoDB" id="1762823at2"/>
<evidence type="ECO:0000256" key="5">
    <source>
        <dbReference type="SAM" id="Phobius"/>
    </source>
</evidence>
<evidence type="ECO:0000256" key="3">
    <source>
        <dbReference type="ARBA" id="ARBA00022989"/>
    </source>
</evidence>
<dbReference type="PANTHER" id="PTHR37422:SF13">
    <property type="entry name" value="LIPOPOLYSACCHARIDE BIOSYNTHESIS PROTEIN PA4999-RELATED"/>
    <property type="match status" value="1"/>
</dbReference>
<feature type="transmembrane region" description="Helical" evidence="5">
    <location>
        <begin position="498"/>
        <end position="515"/>
    </location>
</feature>